<keyword evidence="4" id="KW-1185">Reference proteome</keyword>
<name>A0A8C5KW40_JACJA</name>
<dbReference type="PANTHER" id="PTHR36290">
    <property type="entry name" value="RIKEN CDNA D630039A03 GENE"/>
    <property type="match status" value="1"/>
</dbReference>
<sequence length="222" mass="25089">MKSLAYPCPALPCFWERGSGSMAEAARAQAPGQGPPVDLRFLRAQYEDLRRQHLMVLPKGTPAESMISAFWINKERKSSMSPDETDCEVEGMLEEADRSCHWAPESPWHTHLEMHCLVQTFHQESNHQVMPKVHLIGSEQHFSENNEKTQQITQIPKASQCQGQGDSTRTEAAGSSLKPRRQLLPSTKNSRRADQATHYPFPQRKTPRISQAARNLGLYGRT</sequence>
<dbReference type="InterPro" id="IPR032738">
    <property type="entry name" value="Tbc1d30_C"/>
</dbReference>
<protein>
    <submittedName>
        <fullName evidence="3">RIKEN cDNA D630039A03 gene</fullName>
    </submittedName>
</protein>
<organism evidence="3 4">
    <name type="scientific">Jaculus jaculus</name>
    <name type="common">Lesser Egyptian jerboa</name>
    <dbReference type="NCBI Taxonomy" id="51337"/>
    <lineage>
        <taxon>Eukaryota</taxon>
        <taxon>Metazoa</taxon>
        <taxon>Chordata</taxon>
        <taxon>Craniata</taxon>
        <taxon>Vertebrata</taxon>
        <taxon>Euteleostomi</taxon>
        <taxon>Mammalia</taxon>
        <taxon>Eutheria</taxon>
        <taxon>Euarchontoglires</taxon>
        <taxon>Glires</taxon>
        <taxon>Rodentia</taxon>
        <taxon>Myomorpha</taxon>
        <taxon>Dipodoidea</taxon>
        <taxon>Dipodidae</taxon>
        <taxon>Dipodinae</taxon>
        <taxon>Jaculus</taxon>
    </lineage>
</organism>
<evidence type="ECO:0000259" key="2">
    <source>
        <dbReference type="Pfam" id="PF15733"/>
    </source>
</evidence>
<dbReference type="GeneTree" id="ENSGT00390000005322"/>
<feature type="region of interest" description="Disordered" evidence="1">
    <location>
        <begin position="156"/>
        <end position="222"/>
    </location>
</feature>
<accession>A0A8C5KW40</accession>
<feature type="domain" description="TBC1" evidence="2">
    <location>
        <begin position="41"/>
        <end position="143"/>
    </location>
</feature>
<reference evidence="3" key="2">
    <citation type="submission" date="2025-09" db="UniProtKB">
        <authorList>
            <consortium name="Ensembl"/>
        </authorList>
    </citation>
    <scope>IDENTIFICATION</scope>
</reference>
<dbReference type="PANTHER" id="PTHR36290:SF1">
    <property type="entry name" value="RIKEN CDNA D630039A03 GENE"/>
    <property type="match status" value="1"/>
</dbReference>
<evidence type="ECO:0000313" key="4">
    <source>
        <dbReference type="Proteomes" id="UP000694385"/>
    </source>
</evidence>
<dbReference type="OMA" id="MVNAVWI"/>
<proteinExistence type="predicted"/>
<gene>
    <name evidence="3" type="primary">C1H9orf152</name>
</gene>
<reference evidence="3" key="1">
    <citation type="submission" date="2025-08" db="UniProtKB">
        <authorList>
            <consortium name="Ensembl"/>
        </authorList>
    </citation>
    <scope>IDENTIFICATION</scope>
</reference>
<dbReference type="Ensembl" id="ENSJJAT00000023260.1">
    <property type="protein sequence ID" value="ENSJJAP00000016747.1"/>
    <property type="gene ID" value="ENSJJAG00000018502.1"/>
</dbReference>
<dbReference type="Proteomes" id="UP000694385">
    <property type="component" value="Unassembled WGS sequence"/>
</dbReference>
<feature type="compositionally biased region" description="Polar residues" evidence="1">
    <location>
        <begin position="156"/>
        <end position="167"/>
    </location>
</feature>
<evidence type="ECO:0000313" key="3">
    <source>
        <dbReference type="Ensembl" id="ENSJJAP00000016747.1"/>
    </source>
</evidence>
<dbReference type="AlphaFoldDB" id="A0A8C5KW40"/>
<evidence type="ECO:0000256" key="1">
    <source>
        <dbReference type="SAM" id="MobiDB-lite"/>
    </source>
</evidence>
<dbReference type="Pfam" id="PF15733">
    <property type="entry name" value="DUF4682"/>
    <property type="match status" value="1"/>
</dbReference>